<dbReference type="SUPFAM" id="SSF53850">
    <property type="entry name" value="Periplasmic binding protein-like II"/>
    <property type="match status" value="1"/>
</dbReference>
<name>A0ABS8GC73_9ALTE</name>
<comment type="caution">
    <text evidence="1">The sequence shown here is derived from an EMBL/GenBank/DDBJ whole genome shotgun (WGS) entry which is preliminary data.</text>
</comment>
<sequence>MVRWLLLMVFVVVGSAAYADNGLRTVYYPVPSNLEDKRSQYPEELLSLLLTQQQGFKPQAVYFTHTQDRALRLLEKQQLDVMWSGVDDTRLQRFRAIRYPLTKGLLGYRLLMVNRGSALATGKAFDLTNLRFGQGAGWPDTHILRHNGLTVITATTYQGLFSMLAAQRFDAFPRAVSEVWLELNAPGNQRFTVNDSVALYYPYALFFYVRKDDEELADALQQGFERIIASGAFEKAFHHWHGEDLLRANLSGRQLLMLDNPSFQIAPHERERYLLPNHLTGTTQPLTP</sequence>
<protein>
    <submittedName>
        <fullName evidence="1">Transporter substrate-binding domain-containing protein</fullName>
    </submittedName>
</protein>
<proteinExistence type="predicted"/>
<reference evidence="1 2" key="1">
    <citation type="submission" date="2021-10" db="EMBL/GenBank/DDBJ databases">
        <title>Draft genome of Aestuariibacter halophilus JC2043.</title>
        <authorList>
            <person name="Emsley S.A."/>
            <person name="Pfannmuller K.M."/>
            <person name="Ushijima B."/>
            <person name="Saw J.H."/>
            <person name="Videau P."/>
        </authorList>
    </citation>
    <scope>NUCLEOTIDE SEQUENCE [LARGE SCALE GENOMIC DNA]</scope>
    <source>
        <strain evidence="1 2">JC2043</strain>
    </source>
</reference>
<dbReference type="RefSeq" id="WP_229162434.1">
    <property type="nucleotide sequence ID" value="NZ_JAJEWP010000006.1"/>
</dbReference>
<organism evidence="1 2">
    <name type="scientific">Fluctibacter halophilus</name>
    <dbReference type="NCBI Taxonomy" id="226011"/>
    <lineage>
        <taxon>Bacteria</taxon>
        <taxon>Pseudomonadati</taxon>
        <taxon>Pseudomonadota</taxon>
        <taxon>Gammaproteobacteria</taxon>
        <taxon>Alteromonadales</taxon>
        <taxon>Alteromonadaceae</taxon>
        <taxon>Fluctibacter</taxon>
    </lineage>
</organism>
<dbReference type="Gene3D" id="3.40.190.10">
    <property type="entry name" value="Periplasmic binding protein-like II"/>
    <property type="match status" value="2"/>
</dbReference>
<gene>
    <name evidence="1" type="ORF">LJ739_17170</name>
</gene>
<evidence type="ECO:0000313" key="1">
    <source>
        <dbReference type="EMBL" id="MCC2617988.1"/>
    </source>
</evidence>
<accession>A0ABS8GC73</accession>
<keyword evidence="2" id="KW-1185">Reference proteome</keyword>
<dbReference type="EMBL" id="JAJEWP010000006">
    <property type="protein sequence ID" value="MCC2617988.1"/>
    <property type="molecule type" value="Genomic_DNA"/>
</dbReference>
<dbReference type="Proteomes" id="UP001520878">
    <property type="component" value="Unassembled WGS sequence"/>
</dbReference>
<evidence type="ECO:0000313" key="2">
    <source>
        <dbReference type="Proteomes" id="UP001520878"/>
    </source>
</evidence>